<dbReference type="GO" id="GO:0016020">
    <property type="term" value="C:membrane"/>
    <property type="evidence" value="ECO:0007669"/>
    <property type="project" value="TreeGrafter"/>
</dbReference>
<dbReference type="KEGG" id="esi:Exig_1547"/>
<evidence type="ECO:0000313" key="3">
    <source>
        <dbReference type="Proteomes" id="UP000001681"/>
    </source>
</evidence>
<protein>
    <submittedName>
        <fullName evidence="2">Alpha/beta hydrolase fold</fullName>
    </submittedName>
</protein>
<dbReference type="HOGENOM" id="CLU_020336_9_3_9"/>
<feature type="domain" description="AB hydrolase-1" evidence="1">
    <location>
        <begin position="22"/>
        <end position="283"/>
    </location>
</feature>
<dbReference type="eggNOG" id="COG0596">
    <property type="taxonomic scope" value="Bacteria"/>
</dbReference>
<dbReference type="Gene3D" id="3.40.50.1820">
    <property type="entry name" value="alpha/beta hydrolase"/>
    <property type="match status" value="1"/>
</dbReference>
<proteinExistence type="predicted"/>
<name>B1YGJ9_EXIS2</name>
<dbReference type="PRINTS" id="PR00111">
    <property type="entry name" value="ABHYDROLASE"/>
</dbReference>
<dbReference type="EMBL" id="CP001022">
    <property type="protein sequence ID" value="ACB61003.1"/>
    <property type="molecule type" value="Genomic_DNA"/>
</dbReference>
<dbReference type="Proteomes" id="UP000001681">
    <property type="component" value="Chromosome"/>
</dbReference>
<dbReference type="OrthoDB" id="59888at2"/>
<sequence>MHFNAPSYPKQWFDTKSAGTPVVILTGMGCSYEEWYEVIQSLRPAHRILSFHRHSWKEGDGIHRTGHAIQQLQTLLSGSNVDEPILLIGHSYGGLIAQEFTKLFPERIKGLILVDSTSVDLHELDALDTPVLDAVSSDAAWQALCRDYAIKTKEQLKQLLQPVLTGAQKRLPQAVQDALVDFQTEPDLYAMMDSEVEHWKTDAARIRTGPFPDVPLIVIGRDPELSIQDGINDGLPEDELRQVEETWHRLVLRQATLTKQADFITATGAGHAIHLDRPDLVISAVTKLDVT</sequence>
<dbReference type="InterPro" id="IPR050266">
    <property type="entry name" value="AB_hydrolase_sf"/>
</dbReference>
<dbReference type="PANTHER" id="PTHR43798">
    <property type="entry name" value="MONOACYLGLYCEROL LIPASE"/>
    <property type="match status" value="1"/>
</dbReference>
<keyword evidence="3" id="KW-1185">Reference proteome</keyword>
<evidence type="ECO:0000313" key="2">
    <source>
        <dbReference type="EMBL" id="ACB61003.1"/>
    </source>
</evidence>
<dbReference type="GO" id="GO:0047372">
    <property type="term" value="F:monoacylglycerol lipase activity"/>
    <property type="evidence" value="ECO:0007669"/>
    <property type="project" value="TreeGrafter"/>
</dbReference>
<dbReference type="ESTHER" id="9baci-q41hh0">
    <property type="family name" value="AlphaBeta_hydrolase"/>
</dbReference>
<keyword evidence="2" id="KW-0378">Hydrolase</keyword>
<dbReference type="PANTHER" id="PTHR43798:SF5">
    <property type="entry name" value="MONOACYLGLYCEROL LIPASE ABHD6"/>
    <property type="match status" value="1"/>
</dbReference>
<dbReference type="STRING" id="262543.Exig_1547"/>
<organism evidence="2 3">
    <name type="scientific">Exiguobacterium sibiricum (strain DSM 17290 / CCUG 55495 / CIP 109462 / JCM 13490 / 255-15)</name>
    <dbReference type="NCBI Taxonomy" id="262543"/>
    <lineage>
        <taxon>Bacteria</taxon>
        <taxon>Bacillati</taxon>
        <taxon>Bacillota</taxon>
        <taxon>Bacilli</taxon>
        <taxon>Bacillales</taxon>
        <taxon>Bacillales Family XII. Incertae Sedis</taxon>
        <taxon>Exiguobacterium</taxon>
    </lineage>
</organism>
<dbReference type="AlphaFoldDB" id="B1YGJ9"/>
<dbReference type="RefSeq" id="WP_012370423.1">
    <property type="nucleotide sequence ID" value="NC_010556.1"/>
</dbReference>
<reference evidence="2 3" key="2">
    <citation type="journal article" date="2008" name="BMC Genomics">
        <title>Architecture of thermal adaptation in an Exiguobacterium sibiricum strain isolated from 3 million year old permafrost: a genome and transcriptome approach.</title>
        <authorList>
            <person name="Rodrigues D.F."/>
            <person name="Ivanova N."/>
            <person name="He Z."/>
            <person name="Huebner M."/>
            <person name="Zhou J."/>
            <person name="Tiedje J.M."/>
        </authorList>
    </citation>
    <scope>NUCLEOTIDE SEQUENCE [LARGE SCALE GENOMIC DNA]</scope>
    <source>
        <strain evidence="3">DSM 17290 / CIP 109462 / JCM 13490 / 255-15</strain>
    </source>
</reference>
<dbReference type="GO" id="GO:0046464">
    <property type="term" value="P:acylglycerol catabolic process"/>
    <property type="evidence" value="ECO:0007669"/>
    <property type="project" value="TreeGrafter"/>
</dbReference>
<dbReference type="InterPro" id="IPR029058">
    <property type="entry name" value="AB_hydrolase_fold"/>
</dbReference>
<dbReference type="InterPro" id="IPR000073">
    <property type="entry name" value="AB_hydrolase_1"/>
</dbReference>
<reference evidence="3" key="3">
    <citation type="submission" date="2008-04" db="EMBL/GenBank/DDBJ databases">
        <title>Complete sequence of chromosome of Exiguobacterium sibiricum 255-15.</title>
        <authorList>
            <consortium name="US DOE Joint Genome Institute"/>
            <person name="Copeland A."/>
            <person name="Lucas S."/>
            <person name="Lapidus A."/>
            <person name="Glavina del Rio T."/>
            <person name="Dalin E."/>
            <person name="Tice H."/>
            <person name="Bruce D."/>
            <person name="Goodwin L."/>
            <person name="Pitluck S."/>
            <person name="Kiss H."/>
            <person name="Chertkov O."/>
            <person name="Monk C."/>
            <person name="Brettin T."/>
            <person name="Detter J.C."/>
            <person name="Han C."/>
            <person name="Kuske C.R."/>
            <person name="Schmutz J."/>
            <person name="Larimer F."/>
            <person name="Land M."/>
            <person name="Hauser L."/>
            <person name="Kyrpides N."/>
            <person name="Mikhailova N."/>
            <person name="Vishnivetskaya T."/>
            <person name="Rodrigues D.F."/>
            <person name="Gilichinsky D."/>
            <person name="Tiedje J."/>
            <person name="Richardson P."/>
        </authorList>
    </citation>
    <scope>NUCLEOTIDE SEQUENCE [LARGE SCALE GENOMIC DNA]</scope>
    <source>
        <strain evidence="3">DSM 17290 / CIP 109462 / JCM 13490 / 255-15</strain>
    </source>
</reference>
<dbReference type="Pfam" id="PF12697">
    <property type="entry name" value="Abhydrolase_6"/>
    <property type="match status" value="1"/>
</dbReference>
<accession>B1YGJ9</accession>
<evidence type="ECO:0000259" key="1">
    <source>
        <dbReference type="Pfam" id="PF12697"/>
    </source>
</evidence>
<gene>
    <name evidence="2" type="ordered locus">Exig_1547</name>
</gene>
<reference evidence="2 3" key="1">
    <citation type="journal article" date="2006" name="Extremophiles">
        <title>Characterization of Exiguobacterium isolates from the Siberian permafrost. Description of Exiguobacterium sibiricum sp. nov.</title>
        <authorList>
            <person name="Rodrigues D.F."/>
            <person name="Goris J."/>
            <person name="Vishnivetskaya T."/>
            <person name="Gilichinsky D."/>
            <person name="Thomashow M.F."/>
            <person name="Tiedje J.M."/>
        </authorList>
    </citation>
    <scope>NUCLEOTIDE SEQUENCE [LARGE SCALE GENOMIC DNA]</scope>
    <source>
        <strain evidence="3">DSM 17290 / CIP 109462 / JCM 13490 / 255-15</strain>
    </source>
</reference>
<dbReference type="SUPFAM" id="SSF53474">
    <property type="entry name" value="alpha/beta-Hydrolases"/>
    <property type="match status" value="1"/>
</dbReference>